<dbReference type="Pfam" id="PF13417">
    <property type="entry name" value="GST_N_3"/>
    <property type="match status" value="1"/>
</dbReference>
<evidence type="ECO:0000259" key="2">
    <source>
        <dbReference type="PROSITE" id="PS50405"/>
    </source>
</evidence>
<dbReference type="InterPro" id="IPR050983">
    <property type="entry name" value="GST_Omega/HSP26"/>
</dbReference>
<dbReference type="Pfam" id="PF00043">
    <property type="entry name" value="GST_C"/>
    <property type="match status" value="1"/>
</dbReference>
<protein>
    <submittedName>
        <fullName evidence="3">RNA polymerase-associated protein</fullName>
    </submittedName>
</protein>
<reference evidence="3 4" key="1">
    <citation type="submission" date="2019-03" db="EMBL/GenBank/DDBJ databases">
        <title>Genomic Encyclopedia of Type Strains, Phase IV (KMG-IV): sequencing the most valuable type-strain genomes for metagenomic binning, comparative biology and taxonomic classification.</title>
        <authorList>
            <person name="Goeker M."/>
        </authorList>
    </citation>
    <scope>NUCLEOTIDE SEQUENCE [LARGE SCALE GENOMIC DNA]</scope>
    <source>
        <strain evidence="3 4">DSM 25287</strain>
    </source>
</reference>
<dbReference type="InterPro" id="IPR036249">
    <property type="entry name" value="Thioredoxin-like_sf"/>
</dbReference>
<dbReference type="GO" id="GO:0005737">
    <property type="term" value="C:cytoplasm"/>
    <property type="evidence" value="ECO:0007669"/>
    <property type="project" value="TreeGrafter"/>
</dbReference>
<dbReference type="InterPro" id="IPR010987">
    <property type="entry name" value="Glutathione-S-Trfase_C-like"/>
</dbReference>
<evidence type="ECO:0000313" key="4">
    <source>
        <dbReference type="Proteomes" id="UP000295765"/>
    </source>
</evidence>
<name>A0A4R2KZN0_9GAMM</name>
<dbReference type="SFLD" id="SFLDG00358">
    <property type="entry name" value="Main_(cytGST)"/>
    <property type="match status" value="1"/>
</dbReference>
<dbReference type="OrthoDB" id="9781431at2"/>
<dbReference type="PANTHER" id="PTHR43968:SF6">
    <property type="entry name" value="GLUTATHIONE S-TRANSFERASE OMEGA"/>
    <property type="match status" value="1"/>
</dbReference>
<dbReference type="Proteomes" id="UP000295765">
    <property type="component" value="Unassembled WGS sequence"/>
</dbReference>
<dbReference type="InterPro" id="IPR040079">
    <property type="entry name" value="Glutathione_S-Trfase"/>
</dbReference>
<keyword evidence="4" id="KW-1185">Reference proteome</keyword>
<comment type="caution">
    <text evidence="3">The sequence shown here is derived from an EMBL/GenBank/DDBJ whole genome shotgun (WGS) entry which is preliminary data.</text>
</comment>
<dbReference type="EMBL" id="SLWY01000016">
    <property type="protein sequence ID" value="TCO80161.1"/>
    <property type="molecule type" value="Genomic_DNA"/>
</dbReference>
<feature type="domain" description="GST N-terminal" evidence="1">
    <location>
        <begin position="9"/>
        <end position="88"/>
    </location>
</feature>
<dbReference type="SUPFAM" id="SSF52833">
    <property type="entry name" value="Thioredoxin-like"/>
    <property type="match status" value="1"/>
</dbReference>
<feature type="domain" description="GST C-terminal" evidence="2">
    <location>
        <begin position="93"/>
        <end position="209"/>
    </location>
</feature>
<dbReference type="SUPFAM" id="SSF47616">
    <property type="entry name" value="GST C-terminal domain-like"/>
    <property type="match status" value="1"/>
</dbReference>
<evidence type="ECO:0000259" key="1">
    <source>
        <dbReference type="PROSITE" id="PS50404"/>
    </source>
</evidence>
<organism evidence="3 4">
    <name type="scientific">Plasticicumulans lactativorans</name>
    <dbReference type="NCBI Taxonomy" id="1133106"/>
    <lineage>
        <taxon>Bacteria</taxon>
        <taxon>Pseudomonadati</taxon>
        <taxon>Pseudomonadota</taxon>
        <taxon>Gammaproteobacteria</taxon>
        <taxon>Candidatus Competibacteraceae</taxon>
        <taxon>Plasticicumulans</taxon>
    </lineage>
</organism>
<sequence>MAVTAGRRAALTLYSAPNCCACHRTRLVALEKGLDVDICYVSPSAPVPQELLDVNPAASLPTLVDRDVVLYNDRVIIEYLDERYPHPMLLKADPVGRAKQRLALSRIESEWCALLPRFNRANREERDLARATLRQQLIDSTSVFAAKPFFLGDEFSLLDATLAPVLWRLPQYEIELPAEAQAVTDYAERLFSRPAFRASLSAIESEMRA</sequence>
<dbReference type="InterPro" id="IPR004045">
    <property type="entry name" value="Glutathione_S-Trfase_N"/>
</dbReference>
<accession>A0A4R2KZN0</accession>
<dbReference type="SFLD" id="SFLDS00019">
    <property type="entry name" value="Glutathione_Transferase_(cytos"/>
    <property type="match status" value="1"/>
</dbReference>
<proteinExistence type="predicted"/>
<dbReference type="InterPro" id="IPR004046">
    <property type="entry name" value="GST_C"/>
</dbReference>
<dbReference type="InterPro" id="IPR036282">
    <property type="entry name" value="Glutathione-S-Trfase_C_sf"/>
</dbReference>
<evidence type="ECO:0000313" key="3">
    <source>
        <dbReference type="EMBL" id="TCO80161.1"/>
    </source>
</evidence>
<dbReference type="PANTHER" id="PTHR43968">
    <property type="match status" value="1"/>
</dbReference>
<dbReference type="PROSITE" id="PS50405">
    <property type="entry name" value="GST_CTER"/>
    <property type="match status" value="1"/>
</dbReference>
<dbReference type="RefSeq" id="WP_132544165.1">
    <property type="nucleotide sequence ID" value="NZ_SLWY01000016.1"/>
</dbReference>
<dbReference type="PROSITE" id="PS50404">
    <property type="entry name" value="GST_NTER"/>
    <property type="match status" value="1"/>
</dbReference>
<dbReference type="AlphaFoldDB" id="A0A4R2KZN0"/>
<dbReference type="Gene3D" id="1.20.1050.10">
    <property type="match status" value="1"/>
</dbReference>
<dbReference type="Gene3D" id="3.40.30.10">
    <property type="entry name" value="Glutaredoxin"/>
    <property type="match status" value="1"/>
</dbReference>
<gene>
    <name evidence="3" type="ORF">EV699_11666</name>
</gene>